<gene>
    <name evidence="1" type="ORF">RCOM_0130110</name>
</gene>
<protein>
    <submittedName>
        <fullName evidence="1">Uncharacterized protein</fullName>
    </submittedName>
</protein>
<dbReference type="InParanoid" id="B9SVE2"/>
<organism evidence="1 2">
    <name type="scientific">Ricinus communis</name>
    <name type="common">Castor bean</name>
    <dbReference type="NCBI Taxonomy" id="3988"/>
    <lineage>
        <taxon>Eukaryota</taxon>
        <taxon>Viridiplantae</taxon>
        <taxon>Streptophyta</taxon>
        <taxon>Embryophyta</taxon>
        <taxon>Tracheophyta</taxon>
        <taxon>Spermatophyta</taxon>
        <taxon>Magnoliopsida</taxon>
        <taxon>eudicotyledons</taxon>
        <taxon>Gunneridae</taxon>
        <taxon>Pentapetalae</taxon>
        <taxon>rosids</taxon>
        <taxon>fabids</taxon>
        <taxon>Malpighiales</taxon>
        <taxon>Euphorbiaceae</taxon>
        <taxon>Acalyphoideae</taxon>
        <taxon>Acalypheae</taxon>
        <taxon>Ricinus</taxon>
    </lineage>
</organism>
<evidence type="ECO:0000313" key="1">
    <source>
        <dbReference type="EMBL" id="EEF32404.1"/>
    </source>
</evidence>
<reference evidence="2" key="1">
    <citation type="journal article" date="2010" name="Nat. Biotechnol.">
        <title>Draft genome sequence of the oilseed species Ricinus communis.</title>
        <authorList>
            <person name="Chan A.P."/>
            <person name="Crabtree J."/>
            <person name="Zhao Q."/>
            <person name="Lorenzi H."/>
            <person name="Orvis J."/>
            <person name="Puiu D."/>
            <person name="Melake-Berhan A."/>
            <person name="Jones K.M."/>
            <person name="Redman J."/>
            <person name="Chen G."/>
            <person name="Cahoon E.B."/>
            <person name="Gedil M."/>
            <person name="Stanke M."/>
            <person name="Haas B.J."/>
            <person name="Wortman J.R."/>
            <person name="Fraser-Liggett C.M."/>
            <person name="Ravel J."/>
            <person name="Rabinowicz P.D."/>
        </authorList>
    </citation>
    <scope>NUCLEOTIDE SEQUENCE [LARGE SCALE GENOMIC DNA]</scope>
    <source>
        <strain evidence="2">cv. Hale</strain>
    </source>
</reference>
<dbReference type="EMBL" id="EQ974167">
    <property type="protein sequence ID" value="EEF32404.1"/>
    <property type="molecule type" value="Genomic_DNA"/>
</dbReference>
<keyword evidence="2" id="KW-1185">Reference proteome</keyword>
<sequence>MEKSRIQKGRDTWTVSGEDDDTWEKVGLSIMSIADNGVSFTGVQISETANSRYRTCPCRHWRCLFGFTKGKKP</sequence>
<evidence type="ECO:0000313" key="2">
    <source>
        <dbReference type="Proteomes" id="UP000008311"/>
    </source>
</evidence>
<accession>B9SVE2</accession>
<dbReference type="Proteomes" id="UP000008311">
    <property type="component" value="Unassembled WGS sequence"/>
</dbReference>
<proteinExistence type="predicted"/>
<dbReference type="AlphaFoldDB" id="B9SVE2"/>
<name>B9SVE2_RICCO</name>